<evidence type="ECO:0000256" key="18">
    <source>
        <dbReference type="ARBA" id="ARBA00082010"/>
    </source>
</evidence>
<dbReference type="EC" id="2.3.2.27" evidence="4"/>
<evidence type="ECO:0000256" key="9">
    <source>
        <dbReference type="ARBA" id="ARBA00022786"/>
    </source>
</evidence>
<dbReference type="FunFam" id="3.30.40.10:FF:000096">
    <property type="entry name" value="E3 ubiquitin-protein ligase MARCH6"/>
    <property type="match status" value="1"/>
</dbReference>
<dbReference type="SUPFAM" id="SSF57850">
    <property type="entry name" value="RING/U-box"/>
    <property type="match status" value="1"/>
</dbReference>
<keyword evidence="5" id="KW-0808">Transferase</keyword>
<feature type="transmembrane region" description="Helical" evidence="21">
    <location>
        <begin position="282"/>
        <end position="303"/>
    </location>
</feature>
<dbReference type="Proteomes" id="UP001152320">
    <property type="component" value="Chromosome 5"/>
</dbReference>
<keyword evidence="10" id="KW-0256">Endoplasmic reticulum</keyword>
<dbReference type="PROSITE" id="PS51292">
    <property type="entry name" value="ZF_RING_CH"/>
    <property type="match status" value="1"/>
</dbReference>
<feature type="region of interest" description="Disordered" evidence="20">
    <location>
        <begin position="653"/>
        <end position="710"/>
    </location>
</feature>
<evidence type="ECO:0000256" key="7">
    <source>
        <dbReference type="ARBA" id="ARBA00022723"/>
    </source>
</evidence>
<dbReference type="GO" id="GO:0008270">
    <property type="term" value="F:zinc ion binding"/>
    <property type="evidence" value="ECO:0007669"/>
    <property type="project" value="UniProtKB-KW"/>
</dbReference>
<keyword evidence="7" id="KW-0479">Metal-binding</keyword>
<keyword evidence="9" id="KW-0833">Ubl conjugation pathway</keyword>
<comment type="subunit">
    <text evidence="16">Interacts with DIO2. Interacts with SQLE.</text>
</comment>
<evidence type="ECO:0000256" key="14">
    <source>
        <dbReference type="ARBA" id="ARBA00022990"/>
    </source>
</evidence>
<dbReference type="InterPro" id="IPR011016">
    <property type="entry name" value="Znf_RING-CH"/>
</dbReference>
<dbReference type="PANTHER" id="PTHR13145">
    <property type="entry name" value="SSM4 PROTEIN"/>
    <property type="match status" value="1"/>
</dbReference>
<evidence type="ECO:0000256" key="2">
    <source>
        <dbReference type="ARBA" id="ARBA00004477"/>
    </source>
</evidence>
<feature type="region of interest" description="Disordered" evidence="20">
    <location>
        <begin position="176"/>
        <end position="217"/>
    </location>
</feature>
<evidence type="ECO:0000256" key="20">
    <source>
        <dbReference type="SAM" id="MobiDB-lite"/>
    </source>
</evidence>
<feature type="compositionally biased region" description="Acidic residues" evidence="20">
    <location>
        <begin position="673"/>
        <end position="684"/>
    </location>
</feature>
<dbReference type="EMBL" id="JAIZAY010000005">
    <property type="protein sequence ID" value="KAJ8042414.1"/>
    <property type="molecule type" value="Genomic_DNA"/>
</dbReference>
<dbReference type="AlphaFoldDB" id="A0A9Q1CD11"/>
<dbReference type="CDD" id="cd16702">
    <property type="entry name" value="RING_CH-C4HC3_MARCH6"/>
    <property type="match status" value="1"/>
</dbReference>
<feature type="transmembrane region" description="Helical" evidence="21">
    <location>
        <begin position="844"/>
        <end position="867"/>
    </location>
</feature>
<feature type="transmembrane region" description="Helical" evidence="21">
    <location>
        <begin position="887"/>
        <end position="909"/>
    </location>
</feature>
<evidence type="ECO:0000256" key="5">
    <source>
        <dbReference type="ARBA" id="ARBA00022679"/>
    </source>
</evidence>
<dbReference type="GO" id="GO:0005789">
    <property type="term" value="C:endoplasmic reticulum membrane"/>
    <property type="evidence" value="ECO:0007669"/>
    <property type="project" value="UniProtKB-SubCell"/>
</dbReference>
<comment type="pathway">
    <text evidence="3">Protein modification; protein ubiquitination.</text>
</comment>
<evidence type="ECO:0000256" key="17">
    <source>
        <dbReference type="ARBA" id="ARBA00069012"/>
    </source>
</evidence>
<feature type="transmembrane region" description="Helical" evidence="21">
    <location>
        <begin position="414"/>
        <end position="434"/>
    </location>
</feature>
<keyword evidence="6 21" id="KW-0812">Transmembrane</keyword>
<proteinExistence type="predicted"/>
<dbReference type="GO" id="GO:0061630">
    <property type="term" value="F:ubiquitin protein ligase activity"/>
    <property type="evidence" value="ECO:0007669"/>
    <property type="project" value="UniProtKB-EC"/>
</dbReference>
<accession>A0A9Q1CD11</accession>
<evidence type="ECO:0000256" key="4">
    <source>
        <dbReference type="ARBA" id="ARBA00012483"/>
    </source>
</evidence>
<keyword evidence="11" id="KW-0862">Zinc</keyword>
<dbReference type="PANTHER" id="PTHR13145:SF0">
    <property type="entry name" value="E3 UBIQUITIN-PROTEIN LIGASE MARCHF6"/>
    <property type="match status" value="1"/>
</dbReference>
<evidence type="ECO:0000256" key="3">
    <source>
        <dbReference type="ARBA" id="ARBA00004906"/>
    </source>
</evidence>
<feature type="transmembrane region" description="Helical" evidence="21">
    <location>
        <begin position="95"/>
        <end position="117"/>
    </location>
</feature>
<name>A0A9Q1CD11_HOLLE</name>
<dbReference type="OrthoDB" id="1108038at2759"/>
<sequence>MSDEATEGDICRVCRAEGSQERPLFHPCICTGSIRYIHQECLVQWLKHSKKEYCELCMHRFTFTPIYSPDMPSHLPVRDIVLGLTKNIGKAVKCWLHYTLVTFAWLGVVPITASRIYRCLFSTSFRPFMDLAYEILSIDKIVVDIVQGCLVVGCTLCAFISLVWLREQVTHGGGPDWLNLPQQQNGDQAQDAGPDEDEEGGGVQEDGQRAQPNAGENGVEEDPIAIILGQGDNAMNNEDVAENNANQDDINWNALEWDRAAEELTWERMLGLDGSLVFLEHVFWVMSLNALFIFLFAFCPYHVGNFGGAALGLQDFFKESHFYGLLTTMLGYTTLAVSLLMFHYVFKFFGCLQASRILGMSFIVLKVFLLLIQDIGITPLVCGWWIDICSLSLFNISLWDRVRSFHSAPGTAMFLHWLVGMAFVFYFASFIILLREVLRPGVLWFLRNFNDPDFNPVQDMIHIPVYRHARRFLMSVIVFGTVVLLVLWFPIQLIQKVFSGFLPYHINLYSDAPVSELSLELLLLQVVLPALLEQGHTRQWLKNLIHLWAKFASWLLNLHSYLLGDETSEENGEEAGNVGEENGEVGGDAAVAAEEEEENRVDQIEEELGAVGGAVVEDGQVLYERGTQTLDEMTNENTSPSSWTDQNLHQVRQDDAASMSDASYSTRPRSLSDDSDVEMEEDLGDAGSTSETELSEDEVGPDAAENGVDGNEVMNAVDRENGAAEAALPWDNDVLHGGGLIGFKPYTRPNMFHFRIFLLLVLVACSTVLASFVCLTLPVYLGRKMFSIILGEETTSHELYTGACGLYLCWLVLRLSVVLGGWVPQGLELVLSKLKEYVLLVAKAVLVAVLLLGVIPILLGLLFEVIVVIPLRVDLNQTPVIFLKQDWALGVLHTKIMCAVTMMGPNWWLKDALEQVYQDGFRNLSLTSIIRNLALPVISCLLLALAAPYSIACGIFPLLRLGDEWNHLVARSIYPFLLSIISLVAIIMFQVRQFKRLYEHIKNDKYLVGQQLVNYEPRRQQQMVEGNLER</sequence>
<organism evidence="23 24">
    <name type="scientific">Holothuria leucospilota</name>
    <name type="common">Black long sea cucumber</name>
    <name type="synonym">Mertensiothuria leucospilota</name>
    <dbReference type="NCBI Taxonomy" id="206669"/>
    <lineage>
        <taxon>Eukaryota</taxon>
        <taxon>Metazoa</taxon>
        <taxon>Echinodermata</taxon>
        <taxon>Eleutherozoa</taxon>
        <taxon>Echinozoa</taxon>
        <taxon>Holothuroidea</taxon>
        <taxon>Aspidochirotacea</taxon>
        <taxon>Aspidochirotida</taxon>
        <taxon>Holothuriidae</taxon>
        <taxon>Holothuria</taxon>
    </lineage>
</organism>
<feature type="transmembrane region" description="Helical" evidence="21">
    <location>
        <begin position="145"/>
        <end position="165"/>
    </location>
</feature>
<reference evidence="23" key="1">
    <citation type="submission" date="2021-10" db="EMBL/GenBank/DDBJ databases">
        <title>Tropical sea cucumber genome reveals ecological adaptation and Cuvierian tubules defense mechanism.</title>
        <authorList>
            <person name="Chen T."/>
        </authorList>
    </citation>
    <scope>NUCLEOTIDE SEQUENCE</scope>
    <source>
        <strain evidence="23">Nanhai2018</strain>
        <tissue evidence="23">Muscle</tissue>
    </source>
</reference>
<feature type="compositionally biased region" description="Low complexity" evidence="20">
    <location>
        <begin position="179"/>
        <end position="192"/>
    </location>
</feature>
<evidence type="ECO:0000256" key="19">
    <source>
        <dbReference type="ARBA" id="ARBA00083917"/>
    </source>
</evidence>
<evidence type="ECO:0000256" key="1">
    <source>
        <dbReference type="ARBA" id="ARBA00000900"/>
    </source>
</evidence>
<evidence type="ECO:0000256" key="11">
    <source>
        <dbReference type="ARBA" id="ARBA00022833"/>
    </source>
</evidence>
<evidence type="ECO:0000256" key="8">
    <source>
        <dbReference type="ARBA" id="ARBA00022771"/>
    </source>
</evidence>
<feature type="transmembrane region" description="Helical" evidence="21">
    <location>
        <begin position="756"/>
        <end position="780"/>
    </location>
</feature>
<evidence type="ECO:0000256" key="15">
    <source>
        <dbReference type="ARBA" id="ARBA00023136"/>
    </source>
</evidence>
<keyword evidence="24" id="KW-1185">Reference proteome</keyword>
<comment type="subcellular location">
    <subcellularLocation>
        <location evidence="2">Endoplasmic reticulum membrane</location>
        <topology evidence="2">Multi-pass membrane protein</topology>
    </subcellularLocation>
</comment>
<evidence type="ECO:0000256" key="16">
    <source>
        <dbReference type="ARBA" id="ARBA00064724"/>
    </source>
</evidence>
<comment type="caution">
    <text evidence="23">The sequence shown here is derived from an EMBL/GenBank/DDBJ whole genome shotgun (WGS) entry which is preliminary data.</text>
</comment>
<evidence type="ECO:0000256" key="21">
    <source>
        <dbReference type="SAM" id="Phobius"/>
    </source>
</evidence>
<feature type="domain" description="RING-CH-type" evidence="22">
    <location>
        <begin position="3"/>
        <end position="64"/>
    </location>
</feature>
<dbReference type="Gene3D" id="3.30.40.10">
    <property type="entry name" value="Zinc/RING finger domain, C3HC4 (zinc finger)"/>
    <property type="match status" value="1"/>
</dbReference>
<keyword evidence="13 21" id="KW-1133">Transmembrane helix</keyword>
<dbReference type="InterPro" id="IPR013083">
    <property type="entry name" value="Znf_RING/FYVE/PHD"/>
</dbReference>
<evidence type="ECO:0000259" key="22">
    <source>
        <dbReference type="PROSITE" id="PS51292"/>
    </source>
</evidence>
<keyword evidence="12" id="KW-0832">Ubl conjugation</keyword>
<dbReference type="Pfam" id="PF23113">
    <property type="entry name" value="MARCHF6_C"/>
    <property type="match status" value="1"/>
</dbReference>
<keyword evidence="15 21" id="KW-0472">Membrane</keyword>
<feature type="transmembrane region" description="Helical" evidence="21">
    <location>
        <begin position="367"/>
        <end position="394"/>
    </location>
</feature>
<evidence type="ECO:0000313" key="23">
    <source>
        <dbReference type="EMBL" id="KAJ8042414.1"/>
    </source>
</evidence>
<evidence type="ECO:0000313" key="24">
    <source>
        <dbReference type="Proteomes" id="UP001152320"/>
    </source>
</evidence>
<feature type="transmembrane region" description="Helical" evidence="21">
    <location>
        <begin position="972"/>
        <end position="991"/>
    </location>
</feature>
<dbReference type="SMART" id="SM00744">
    <property type="entry name" value="RINGv"/>
    <property type="match status" value="1"/>
</dbReference>
<dbReference type="InterPro" id="IPR056521">
    <property type="entry name" value="MARCHF6-like_C"/>
</dbReference>
<evidence type="ECO:0000256" key="6">
    <source>
        <dbReference type="ARBA" id="ARBA00022692"/>
    </source>
</evidence>
<feature type="transmembrane region" description="Helical" evidence="21">
    <location>
        <begin position="929"/>
        <end position="952"/>
    </location>
</feature>
<gene>
    <name evidence="23" type="ORF">HOLleu_13463</name>
</gene>
<comment type="catalytic activity">
    <reaction evidence="1">
        <text>S-ubiquitinyl-[E2 ubiquitin-conjugating enzyme]-L-cysteine + [acceptor protein]-L-lysine = [E2 ubiquitin-conjugating enzyme]-L-cysteine + N(6)-ubiquitinyl-[acceptor protein]-L-lysine.</text>
        <dbReference type="EC" id="2.3.2.27"/>
    </reaction>
</comment>
<protein>
    <recommendedName>
        <fullName evidence="17">E3 ubiquitin-protein ligase MARCHF6</fullName>
        <ecNumber evidence="4">2.3.2.27</ecNumber>
    </recommendedName>
    <alternativeName>
        <fullName evidence="19">Membrane-associated RING finger protein 6</fullName>
    </alternativeName>
    <alternativeName>
        <fullName evidence="18">Membrane-associated RING-CH protein VI</fullName>
    </alternativeName>
</protein>
<keyword evidence="8" id="KW-0863">Zinc-finger</keyword>
<evidence type="ECO:0000256" key="13">
    <source>
        <dbReference type="ARBA" id="ARBA00022989"/>
    </source>
</evidence>
<dbReference type="Pfam" id="PF12906">
    <property type="entry name" value="RINGv"/>
    <property type="match status" value="1"/>
</dbReference>
<dbReference type="GO" id="GO:0036503">
    <property type="term" value="P:ERAD pathway"/>
    <property type="evidence" value="ECO:0007669"/>
    <property type="project" value="TreeGrafter"/>
</dbReference>
<evidence type="ECO:0000256" key="12">
    <source>
        <dbReference type="ARBA" id="ARBA00022843"/>
    </source>
</evidence>
<feature type="transmembrane region" description="Helical" evidence="21">
    <location>
        <begin position="323"/>
        <end position="346"/>
    </location>
</feature>
<feature type="transmembrane region" description="Helical" evidence="21">
    <location>
        <begin position="472"/>
        <end position="494"/>
    </location>
</feature>
<evidence type="ECO:0000256" key="10">
    <source>
        <dbReference type="ARBA" id="ARBA00022824"/>
    </source>
</evidence>
<keyword evidence="14" id="KW-0007">Acetylation</keyword>